<evidence type="ECO:0000256" key="1">
    <source>
        <dbReference type="SAM" id="MobiDB-lite"/>
    </source>
</evidence>
<feature type="region of interest" description="Disordered" evidence="1">
    <location>
        <begin position="422"/>
        <end position="445"/>
    </location>
</feature>
<protein>
    <submittedName>
        <fullName evidence="2">Uncharacterized protein</fullName>
    </submittedName>
</protein>
<evidence type="ECO:0000313" key="3">
    <source>
        <dbReference type="Proteomes" id="UP001218218"/>
    </source>
</evidence>
<accession>A0AAD7EHC8</accession>
<organism evidence="2 3">
    <name type="scientific">Mycena albidolilacea</name>
    <dbReference type="NCBI Taxonomy" id="1033008"/>
    <lineage>
        <taxon>Eukaryota</taxon>
        <taxon>Fungi</taxon>
        <taxon>Dikarya</taxon>
        <taxon>Basidiomycota</taxon>
        <taxon>Agaricomycotina</taxon>
        <taxon>Agaricomycetes</taxon>
        <taxon>Agaricomycetidae</taxon>
        <taxon>Agaricales</taxon>
        <taxon>Marasmiineae</taxon>
        <taxon>Mycenaceae</taxon>
        <taxon>Mycena</taxon>
    </lineage>
</organism>
<comment type="caution">
    <text evidence="2">The sequence shown here is derived from an EMBL/GenBank/DDBJ whole genome shotgun (WGS) entry which is preliminary data.</text>
</comment>
<evidence type="ECO:0000313" key="2">
    <source>
        <dbReference type="EMBL" id="KAJ7321280.1"/>
    </source>
</evidence>
<feature type="region of interest" description="Disordered" evidence="1">
    <location>
        <begin position="121"/>
        <end position="159"/>
    </location>
</feature>
<gene>
    <name evidence="2" type="ORF">DFH08DRAFT_818648</name>
</gene>
<name>A0AAD7EHC8_9AGAR</name>
<dbReference type="EMBL" id="JARIHO010000051">
    <property type="protein sequence ID" value="KAJ7321280.1"/>
    <property type="molecule type" value="Genomic_DNA"/>
</dbReference>
<reference evidence="2" key="1">
    <citation type="submission" date="2023-03" db="EMBL/GenBank/DDBJ databases">
        <title>Massive genome expansion in bonnet fungi (Mycena s.s.) driven by repeated elements and novel gene families across ecological guilds.</title>
        <authorList>
            <consortium name="Lawrence Berkeley National Laboratory"/>
            <person name="Harder C.B."/>
            <person name="Miyauchi S."/>
            <person name="Viragh M."/>
            <person name="Kuo A."/>
            <person name="Thoen E."/>
            <person name="Andreopoulos B."/>
            <person name="Lu D."/>
            <person name="Skrede I."/>
            <person name="Drula E."/>
            <person name="Henrissat B."/>
            <person name="Morin E."/>
            <person name="Kohler A."/>
            <person name="Barry K."/>
            <person name="LaButti K."/>
            <person name="Morin E."/>
            <person name="Salamov A."/>
            <person name="Lipzen A."/>
            <person name="Mereny Z."/>
            <person name="Hegedus B."/>
            <person name="Baldrian P."/>
            <person name="Stursova M."/>
            <person name="Weitz H."/>
            <person name="Taylor A."/>
            <person name="Grigoriev I.V."/>
            <person name="Nagy L.G."/>
            <person name="Martin F."/>
            <person name="Kauserud H."/>
        </authorList>
    </citation>
    <scope>NUCLEOTIDE SEQUENCE</scope>
    <source>
        <strain evidence="2">CBHHK002</strain>
    </source>
</reference>
<sequence length="647" mass="71248">MIESNPHCALGLEPMRRMGRPSKKMAISGYGRVDPSCRLGPEVVKCTGPSHPAHFDGCRTGRSGLCWMPKVANSTEAHDGNTGTVILMNTDVSSNSEAPNYMLWHCCYEVAEHCRGTPVEAVEQPGTGPCQRVNPSRKREALRPKTYGSKPVRPGRRPVENGDEFGPYCALLFGDRHIDGAWQVGLRSKYRDRAIADWHKEKLSTKHECLQTHGNILRDEPKSWVLGESNPCHALANITLLWTGSLSNTAFNSKGKLKNICRLVIGWSWVTGDSNPHHAPHKALGKVACSDLGRVKIVTAIQSWVLGESNPRCALEQLKEELEHYRIDGLLQASAERSRPVSSLSIFEDVCSAGMAAAQPPGYRTDDRPAIQPAHAMPLSHGYHMVFSLLCSSPHPSAAIGMPKASKAHKARQNNLKKACKATVEEVPDEDDIRQTSENNTQHSDDLHDHFHSELDDDDNWDFNLGNELPDLDCKEKQHIALGHAHFNLWAAAWAKGDADADTPPNHTIFSRKGNGGCAPPSILQKCIAANAANQPVSTAPTINISFDGLADLLHPAPTVAAAPPHHANEPNMLIPPNTQPGKLMLISTFCIQYNLNDCILEKLTANRYKNTTAFRFIHLMNLEKMEFLPGNIAELQDVIWQWAVPL</sequence>
<proteinExistence type="predicted"/>
<keyword evidence="3" id="KW-1185">Reference proteome</keyword>
<dbReference type="Proteomes" id="UP001218218">
    <property type="component" value="Unassembled WGS sequence"/>
</dbReference>
<dbReference type="AlphaFoldDB" id="A0AAD7EHC8"/>